<feature type="domain" description="Radical SAM core" evidence="8">
    <location>
        <begin position="22"/>
        <end position="213"/>
    </location>
</feature>
<evidence type="ECO:0000256" key="6">
    <source>
        <dbReference type="ARBA" id="ARBA00023014"/>
    </source>
</evidence>
<dbReference type="PIRSF" id="PIRSF000370">
    <property type="entry name" value="QueE"/>
    <property type="match status" value="1"/>
</dbReference>
<gene>
    <name evidence="9" type="ORF">METZ01_LOCUS67115</name>
</gene>
<protein>
    <recommendedName>
        <fullName evidence="8">Radical SAM core domain-containing protein</fullName>
    </recommendedName>
</protein>
<dbReference type="Gene3D" id="3.20.20.70">
    <property type="entry name" value="Aldolase class I"/>
    <property type="match status" value="1"/>
</dbReference>
<dbReference type="InterPro" id="IPR007197">
    <property type="entry name" value="rSAM"/>
</dbReference>
<evidence type="ECO:0000313" key="9">
    <source>
        <dbReference type="EMBL" id="SVA14261.1"/>
    </source>
</evidence>
<keyword evidence="1" id="KW-0004">4Fe-4S</keyword>
<dbReference type="InterPro" id="IPR058240">
    <property type="entry name" value="rSAM_sf"/>
</dbReference>
<evidence type="ECO:0000256" key="5">
    <source>
        <dbReference type="ARBA" id="ARBA00023004"/>
    </source>
</evidence>
<keyword evidence="6" id="KW-0411">Iron-sulfur</keyword>
<evidence type="ECO:0000256" key="1">
    <source>
        <dbReference type="ARBA" id="ARBA00022485"/>
    </source>
</evidence>
<dbReference type="NCBIfam" id="TIGR04349">
    <property type="entry name" value="rSAM_QueE_gams"/>
    <property type="match status" value="1"/>
</dbReference>
<dbReference type="EMBL" id="UINC01004429">
    <property type="protein sequence ID" value="SVA14261.1"/>
    <property type="molecule type" value="Genomic_DNA"/>
</dbReference>
<dbReference type="SUPFAM" id="SSF102114">
    <property type="entry name" value="Radical SAM enzymes"/>
    <property type="match status" value="1"/>
</dbReference>
<dbReference type="InterPro" id="IPR024924">
    <property type="entry name" value="7-CO-7-deazaguanine_synth-like"/>
</dbReference>
<organism evidence="9">
    <name type="scientific">marine metagenome</name>
    <dbReference type="NCBI Taxonomy" id="408172"/>
    <lineage>
        <taxon>unclassified sequences</taxon>
        <taxon>metagenomes</taxon>
        <taxon>ecological metagenomes</taxon>
    </lineage>
</organism>
<dbReference type="CDD" id="cd01335">
    <property type="entry name" value="Radical_SAM"/>
    <property type="match status" value="1"/>
</dbReference>
<dbReference type="InterPro" id="IPR013785">
    <property type="entry name" value="Aldolase_TIM"/>
</dbReference>
<keyword evidence="3" id="KW-0479">Metal-binding</keyword>
<name>A0A381TFH6_9ZZZZ</name>
<dbReference type="InterPro" id="IPR027621">
    <property type="entry name" value="rSAM_QueE_gams"/>
</dbReference>
<proteinExistence type="inferred from homology"/>
<dbReference type="PANTHER" id="PTHR42836:SF1">
    <property type="entry name" value="7-CARBOXY-7-DEAZAGUANINE SYNTHASE"/>
    <property type="match status" value="1"/>
</dbReference>
<keyword evidence="4" id="KW-0460">Magnesium</keyword>
<dbReference type="HAMAP" id="MF_00917">
    <property type="entry name" value="QueE"/>
    <property type="match status" value="1"/>
</dbReference>
<feature type="non-terminal residue" evidence="9">
    <location>
        <position position="1"/>
    </location>
</feature>
<keyword evidence="5" id="KW-0408">Iron</keyword>
<dbReference type="PANTHER" id="PTHR42836">
    <property type="entry name" value="7-CARBOXY-7-DEAZAGUANINE SYNTHASE"/>
    <property type="match status" value="1"/>
</dbReference>
<dbReference type="Pfam" id="PF04055">
    <property type="entry name" value="Radical_SAM"/>
    <property type="match status" value="1"/>
</dbReference>
<evidence type="ECO:0000259" key="8">
    <source>
        <dbReference type="PROSITE" id="PS51918"/>
    </source>
</evidence>
<keyword evidence="7" id="KW-0456">Lyase</keyword>
<evidence type="ECO:0000256" key="4">
    <source>
        <dbReference type="ARBA" id="ARBA00022842"/>
    </source>
</evidence>
<dbReference type="GO" id="GO:0016829">
    <property type="term" value="F:lyase activity"/>
    <property type="evidence" value="ECO:0007669"/>
    <property type="project" value="UniProtKB-KW"/>
</dbReference>
<accession>A0A381TFH6</accession>
<dbReference type="GO" id="GO:0046872">
    <property type="term" value="F:metal ion binding"/>
    <property type="evidence" value="ECO:0007669"/>
    <property type="project" value="UniProtKB-KW"/>
</dbReference>
<dbReference type="PROSITE" id="PS51918">
    <property type="entry name" value="RADICAL_SAM"/>
    <property type="match status" value="1"/>
</dbReference>
<evidence type="ECO:0000256" key="7">
    <source>
        <dbReference type="ARBA" id="ARBA00023239"/>
    </source>
</evidence>
<keyword evidence="2" id="KW-0949">S-adenosyl-L-methionine</keyword>
<dbReference type="GO" id="GO:0051539">
    <property type="term" value="F:4 iron, 4 sulfur cluster binding"/>
    <property type="evidence" value="ECO:0007669"/>
    <property type="project" value="UniProtKB-KW"/>
</dbReference>
<dbReference type="SFLD" id="SFLDS00029">
    <property type="entry name" value="Radical_SAM"/>
    <property type="match status" value="1"/>
</dbReference>
<evidence type="ECO:0000256" key="2">
    <source>
        <dbReference type="ARBA" id="ARBA00022691"/>
    </source>
</evidence>
<dbReference type="AlphaFoldDB" id="A0A381TFH6"/>
<reference evidence="9" key="1">
    <citation type="submission" date="2018-05" db="EMBL/GenBank/DDBJ databases">
        <authorList>
            <person name="Lanie J.A."/>
            <person name="Ng W.-L."/>
            <person name="Kazmierczak K.M."/>
            <person name="Andrzejewski T.M."/>
            <person name="Davidsen T.M."/>
            <person name="Wayne K.J."/>
            <person name="Tettelin H."/>
            <person name="Glass J.I."/>
            <person name="Rusch D."/>
            <person name="Podicherti R."/>
            <person name="Tsui H.-C.T."/>
            <person name="Winkler M.E."/>
        </authorList>
    </citation>
    <scope>NUCLEOTIDE SEQUENCE</scope>
</reference>
<evidence type="ECO:0000256" key="3">
    <source>
        <dbReference type="ARBA" id="ARBA00022723"/>
    </source>
</evidence>
<sequence length="217" mass="23939">VSKTETLRVTEIFLSVQGESRSVGRPTVFIRLTGCPLRCQYCDTAYAFHGGSMLALDAILNRVDELGVRHVTVTGGEPLAQPRVLGLLTALCNRGYVVSLETSGAIDIAAVDPRVSRVVDFKTPGSGEVDRNLFSNVAALRESDQVKFVICDRRDYCWAKDICAEHDLTAHVGEVLFSPSASEQNARHLAEWILADRLDVRFQIQLHKVLWGDEAGR</sequence>